<dbReference type="CDD" id="cd00160">
    <property type="entry name" value="RhoGEF"/>
    <property type="match status" value="1"/>
</dbReference>
<feature type="compositionally biased region" description="Basic and acidic residues" evidence="2">
    <location>
        <begin position="205"/>
        <end position="215"/>
    </location>
</feature>
<dbReference type="STRING" id="158607.A0A2P5HRJ2"/>
<evidence type="ECO:0000259" key="3">
    <source>
        <dbReference type="PROSITE" id="PS50010"/>
    </source>
</evidence>
<feature type="region of interest" description="Disordered" evidence="2">
    <location>
        <begin position="820"/>
        <end position="930"/>
    </location>
</feature>
<feature type="compositionally biased region" description="Basic and acidic residues" evidence="2">
    <location>
        <begin position="1"/>
        <end position="12"/>
    </location>
</feature>
<feature type="compositionally biased region" description="Low complexity" evidence="2">
    <location>
        <begin position="449"/>
        <end position="467"/>
    </location>
</feature>
<dbReference type="PANTHER" id="PTHR22834:SF20">
    <property type="entry name" value="SH3 DOMAIN-CONTAINING PROTEIN"/>
    <property type="match status" value="1"/>
</dbReference>
<dbReference type="OrthoDB" id="10256089at2759"/>
<dbReference type="CDD" id="cd07589">
    <property type="entry name" value="BAR_DNMBP"/>
    <property type="match status" value="1"/>
</dbReference>
<feature type="compositionally biased region" description="Polar residues" evidence="2">
    <location>
        <begin position="483"/>
        <end position="526"/>
    </location>
</feature>
<evidence type="ECO:0000256" key="1">
    <source>
        <dbReference type="ARBA" id="ARBA00022658"/>
    </source>
</evidence>
<feature type="compositionally biased region" description="Polar residues" evidence="2">
    <location>
        <begin position="1750"/>
        <end position="1759"/>
    </location>
</feature>
<dbReference type="Proteomes" id="UP000094444">
    <property type="component" value="Unassembled WGS sequence"/>
</dbReference>
<feature type="region of interest" description="Disordered" evidence="2">
    <location>
        <begin position="1747"/>
        <end position="1812"/>
    </location>
</feature>
<dbReference type="Pfam" id="PF00621">
    <property type="entry name" value="RhoGEF"/>
    <property type="match status" value="1"/>
</dbReference>
<dbReference type="Gene3D" id="1.20.1270.60">
    <property type="entry name" value="Arfaptin homology (AH) domain/BAR domain"/>
    <property type="match status" value="1"/>
</dbReference>
<evidence type="ECO:0000313" key="4">
    <source>
        <dbReference type="EMBL" id="POS72888.1"/>
    </source>
</evidence>
<feature type="region of interest" description="Disordered" evidence="2">
    <location>
        <begin position="1832"/>
        <end position="1923"/>
    </location>
</feature>
<reference evidence="4" key="1">
    <citation type="submission" date="2017-09" db="EMBL/GenBank/DDBJ databases">
        <title>Polyketide synthases of a Diaporthe helianthi virulent isolate.</title>
        <authorList>
            <person name="Baroncelli R."/>
        </authorList>
    </citation>
    <scope>NUCLEOTIDE SEQUENCE [LARGE SCALE GENOMIC DNA]</scope>
    <source>
        <strain evidence="4">7/96</strain>
    </source>
</reference>
<dbReference type="PANTHER" id="PTHR22834">
    <property type="entry name" value="NUCLEAR FUSION PROTEIN FUS2"/>
    <property type="match status" value="1"/>
</dbReference>
<dbReference type="GO" id="GO:0005737">
    <property type="term" value="C:cytoplasm"/>
    <property type="evidence" value="ECO:0007669"/>
    <property type="project" value="InterPro"/>
</dbReference>
<feature type="compositionally biased region" description="Basic and acidic residues" evidence="2">
    <location>
        <begin position="1045"/>
        <end position="1076"/>
    </location>
</feature>
<sequence>MDGGNREEEGLRHVQGPGLAVASSSSQSPYPPYSHDNSDLAAHLAPSRQHHDHVDPHDDQNNLTADSHHGLLHDSPLTLPATTYAARNFQAVASNATFPAQGGAFGSPDDFYRSYRGLEIANDSPSHDPMASAVPNTRPPPASRSNSNAAPSKPPAAPGTRAGTRPLYRSASNPVDDRFAAADGSRMRSATGTGSTLPASTARASVKDMKKKFEQKGPQPSSDLRRALSRTNTNAKDGAVNGANGRAAVGSPQSYSSIRTSGANLTRSGSSRGTQRTKFLAEDQVSTNSQSFASRINRPKGGAASTAHGSRSMTHLSPTTSPTQQPNPFPSDSEGPLLFGEIRQGDLDAETPGFGIGSLPDSTADNPMWQHQRTQSDAVAEPASPTDWYRGAASPQKHGLPDLDSPGKSHGRSQSDLAGAKLPTINTNAQSRRPLDQSPSPHVSGSSRLPVSVKKLSSNSNSASPASTRSNSPAGSRRLALSGRTSRQQGTPTSRAKTPVTRSKTPTASTPSARKTATPTPGSNNARLAANLSPAPKNSPPLRSSRPRQPVSEATTAASRLKAVDQSKSPRKNGVRPTARPESRQETPSSRRRKLSLGGPVDFAERRETIKLKYSKSIRETEAKQAREAAAERRRKELEAAAKAKARAQARAQAQAAAAEAAAASGRAKEKERAKPTEPTKREDPQAAPRAAPASEPSLTVDVKTPPSPARANPPALVLDSPTLGLPGTFPSFGSPPLDHDEAPPSAISETSAITEFDNEAQTEPPLPEQSVHVPGLQGWSCVSGAEVGEQPPPQLTPAYERATYRDPFEDIVDHETVSIKISLDPSSPHASTHEPTPVNGFEVEPPMPGAFGDDFENESDRGPQQYFDDRVEAEPQPQPQPQPQPEPEPAGDHLTESNTEPNAEQRVEQRAPAGRGEDEYEPQPYVAQPYQTTTVTIISRDAGFGPPTYAEQAARNMVTQSEPRMDSLEEFYTGPRLNDNISSLRDSTFTASDAGTSEGPSGSADAHNTPDTSNSLNVPSMTTPANRSSQQSIWTDISYSSRDSMTRRLEYLDEQRHSGADESRPQSVRDDEPIYHHRYFMGGFNHDRDDDTSSDQNRHPELPHLDTGSGVSATYDIENEHASYVPRLPDHSPPPPPEDASRPTSGYYDGHIDAHRPDSALTRDDHGSISFPLSRRESEEFHNQSSTSQSPDGRSLATDGVTPAQTPVEGDPKPSANADDKNEPSGKGKNRLHQRSMVIKELVDTEAVFVRDMNVIEEIYKGTAEACPQLDDKTIKLIFRNTDEIINFHTTFLSELKDGVNSVYVPKGRRSPVMKDDTTMSDATTIRSVASTAPSAVPSTAASSTTAVSLSGATVVNGDTEDAKDRQTVIGPAFIRNIEQMKAAHEGFLRTSDVASKRLIDIQQDPTVKVWLNECNEVAKDLTAAWNLDSLLIKPMQRITKYPNLISQLLQYTPEDHPDREGLLNARATVENAILEINKTKKNFELVGQIVGRKRKESDVKAGFARAFGKRVDKLQTSSNRPPEDPDYLKYNEKFSDDYLRLQVVLRDVEFYTRQVSTYVQAFLDYLSAIELVTRLQPGPYPELESKWVQFNVSMRDIKKVALDQHLLQIRKHVIEPFELVIRSYQNPLLAMKKRNKRRVDYEKSVQLKKSGKKLDKQLTELVEHYEALNDTLKKELPQLSSLTEKVGNICLENMINIQAKWWKIWKDKIRVVASIADLPEVSEIVSTFNRDFRDMEEQIMGLGILNPTVKTRTSQSTNDDHPAPKIRSRPSDVGGTPRSRGMSVTSDQAPTLPTPDFIRQHSGNLARSPSAAAASSSYFYRDYYHGLNSRGPASPTSSDFSNPPRSFPAMTPRPSTGRSFDSAGVPRPSIDSAAPVHVRRDSSSTGNAPTSASDGRRGSGIFHSAMPLTESTEELQRNSSRASSRERYIPKGYNVLWLAASLFEFNIETTKHEAGYPYLTYQAGEIFDVIAEKGELWLAKNQDDPSDLVGWIWSKHFAKLADS</sequence>
<dbReference type="InParanoid" id="A0A2P5HRJ2"/>
<feature type="domain" description="DH" evidence="3">
    <location>
        <begin position="1235"/>
        <end position="1481"/>
    </location>
</feature>
<feature type="region of interest" description="Disordered" evidence="2">
    <location>
        <begin position="1"/>
        <end position="76"/>
    </location>
</feature>
<protein>
    <recommendedName>
        <fullName evidence="3">DH domain-containing protein</fullName>
    </recommendedName>
</protein>
<dbReference type="PROSITE" id="PS50010">
    <property type="entry name" value="DH_2"/>
    <property type="match status" value="1"/>
</dbReference>
<dbReference type="Pfam" id="PF03114">
    <property type="entry name" value="BAR"/>
    <property type="match status" value="1"/>
</dbReference>
<dbReference type="InterPro" id="IPR000219">
    <property type="entry name" value="DH_dom"/>
</dbReference>
<dbReference type="InterPro" id="IPR027267">
    <property type="entry name" value="AH/BAR_dom_sf"/>
</dbReference>
<comment type="caution">
    <text evidence="4">The sequence shown here is derived from an EMBL/GenBank/DDBJ whole genome shotgun (WGS) entry which is preliminary data.</text>
</comment>
<dbReference type="SUPFAM" id="SSF103657">
    <property type="entry name" value="BAR/IMD domain-like"/>
    <property type="match status" value="1"/>
</dbReference>
<keyword evidence="5" id="KW-1185">Reference proteome</keyword>
<feature type="compositionally biased region" description="Low complexity" evidence="2">
    <location>
        <begin position="238"/>
        <end position="250"/>
    </location>
</feature>
<feature type="compositionally biased region" description="Polar residues" evidence="2">
    <location>
        <begin position="1885"/>
        <end position="1895"/>
    </location>
</feature>
<feature type="compositionally biased region" description="Polar residues" evidence="2">
    <location>
        <begin position="1010"/>
        <end position="1044"/>
    </location>
</feature>
<dbReference type="InterPro" id="IPR004148">
    <property type="entry name" value="BAR_dom"/>
</dbReference>
<dbReference type="Gene3D" id="1.20.900.10">
    <property type="entry name" value="Dbl homology (DH) domain"/>
    <property type="match status" value="1"/>
</dbReference>
<evidence type="ECO:0000256" key="2">
    <source>
        <dbReference type="SAM" id="MobiDB-lite"/>
    </source>
</evidence>
<feature type="compositionally biased region" description="Basic and acidic residues" evidence="2">
    <location>
        <begin position="52"/>
        <end position="72"/>
    </location>
</feature>
<feature type="compositionally biased region" description="Basic and acidic residues" evidence="2">
    <location>
        <begin position="1151"/>
        <end position="1168"/>
    </location>
</feature>
<feature type="compositionally biased region" description="Basic and acidic residues" evidence="2">
    <location>
        <begin position="603"/>
        <end position="642"/>
    </location>
</feature>
<feature type="compositionally biased region" description="Polar residues" evidence="2">
    <location>
        <begin position="188"/>
        <end position="203"/>
    </location>
</feature>
<feature type="compositionally biased region" description="Polar residues" evidence="2">
    <location>
        <begin position="1784"/>
        <end position="1793"/>
    </location>
</feature>
<feature type="compositionally biased region" description="Polar residues" evidence="2">
    <location>
        <begin position="307"/>
        <end position="316"/>
    </location>
</feature>
<proteinExistence type="predicted"/>
<organism evidence="4 5">
    <name type="scientific">Diaporthe helianthi</name>
    <dbReference type="NCBI Taxonomy" id="158607"/>
    <lineage>
        <taxon>Eukaryota</taxon>
        <taxon>Fungi</taxon>
        <taxon>Dikarya</taxon>
        <taxon>Ascomycota</taxon>
        <taxon>Pezizomycotina</taxon>
        <taxon>Sordariomycetes</taxon>
        <taxon>Sordariomycetidae</taxon>
        <taxon>Diaporthales</taxon>
        <taxon>Diaporthaceae</taxon>
        <taxon>Diaporthe</taxon>
    </lineage>
</organism>
<dbReference type="InterPro" id="IPR051492">
    <property type="entry name" value="Dynamin-Rho_GEF"/>
</dbReference>
<evidence type="ECO:0000313" key="5">
    <source>
        <dbReference type="Proteomes" id="UP000094444"/>
    </source>
</evidence>
<feature type="compositionally biased region" description="Low complexity" evidence="2">
    <location>
        <begin position="317"/>
        <end position="326"/>
    </location>
</feature>
<feature type="compositionally biased region" description="Pro residues" evidence="2">
    <location>
        <begin position="877"/>
        <end position="889"/>
    </location>
</feature>
<keyword evidence="1" id="KW-0344">Guanine-nucleotide releasing factor</keyword>
<feature type="compositionally biased region" description="Polar residues" evidence="2">
    <location>
        <begin position="424"/>
        <end position="447"/>
    </location>
</feature>
<feature type="compositionally biased region" description="Polar residues" evidence="2">
    <location>
        <begin position="284"/>
        <end position="294"/>
    </location>
</feature>
<feature type="compositionally biased region" description="Polar residues" evidence="2">
    <location>
        <begin position="1184"/>
        <end position="1193"/>
    </location>
</feature>
<dbReference type="EMBL" id="MAVT02000903">
    <property type="protein sequence ID" value="POS72888.1"/>
    <property type="molecule type" value="Genomic_DNA"/>
</dbReference>
<gene>
    <name evidence="4" type="ORF">DHEL01_v208718</name>
</gene>
<feature type="compositionally biased region" description="Polar residues" evidence="2">
    <location>
        <begin position="360"/>
        <end position="377"/>
    </location>
</feature>
<dbReference type="GO" id="GO:0031991">
    <property type="term" value="P:regulation of actomyosin contractile ring contraction"/>
    <property type="evidence" value="ECO:0007669"/>
    <property type="project" value="TreeGrafter"/>
</dbReference>
<feature type="compositionally biased region" description="Polar residues" evidence="2">
    <location>
        <begin position="251"/>
        <end position="277"/>
    </location>
</feature>
<feature type="compositionally biased region" description="Polar residues" evidence="2">
    <location>
        <begin position="980"/>
        <end position="1001"/>
    </location>
</feature>
<name>A0A2P5HRJ2_DIAHE</name>
<dbReference type="SMART" id="SM00325">
    <property type="entry name" value="RhoGEF"/>
    <property type="match status" value="1"/>
</dbReference>
<feature type="region of interest" description="Disordered" evidence="2">
    <location>
        <begin position="972"/>
        <end position="1234"/>
    </location>
</feature>
<feature type="compositionally biased region" description="Basic and acidic residues" evidence="2">
    <location>
        <begin position="667"/>
        <end position="685"/>
    </location>
</feature>
<feature type="compositionally biased region" description="Polar residues" evidence="2">
    <location>
        <begin position="825"/>
        <end position="835"/>
    </location>
</feature>
<feature type="region of interest" description="Disordered" evidence="2">
    <location>
        <begin position="120"/>
        <end position="803"/>
    </location>
</feature>
<dbReference type="SUPFAM" id="SSF48065">
    <property type="entry name" value="DBL homology domain (DH-domain)"/>
    <property type="match status" value="1"/>
</dbReference>
<dbReference type="GO" id="GO:0005085">
    <property type="term" value="F:guanyl-nucleotide exchange factor activity"/>
    <property type="evidence" value="ECO:0007669"/>
    <property type="project" value="UniProtKB-KW"/>
</dbReference>
<feature type="compositionally biased region" description="Low complexity" evidence="2">
    <location>
        <begin position="643"/>
        <end position="666"/>
    </location>
</feature>
<dbReference type="GO" id="GO:0032955">
    <property type="term" value="P:regulation of division septum assembly"/>
    <property type="evidence" value="ECO:0007669"/>
    <property type="project" value="TreeGrafter"/>
</dbReference>
<feature type="compositionally biased region" description="Polar residues" evidence="2">
    <location>
        <begin position="1836"/>
        <end position="1846"/>
    </location>
</feature>
<accession>A0A2P5HRJ2</accession>
<feature type="compositionally biased region" description="Basic and acidic residues" evidence="2">
    <location>
        <begin position="1086"/>
        <end position="1105"/>
    </location>
</feature>
<dbReference type="InterPro" id="IPR035899">
    <property type="entry name" value="DBL_dom_sf"/>
</dbReference>